<evidence type="ECO:0000256" key="3">
    <source>
        <dbReference type="ARBA" id="ARBA00022630"/>
    </source>
</evidence>
<sequence>MPSEPGGPHPDGDRAPQVLVAGAGPVGLTLAHELARRGVRVRVVDRAAGPATSSRALALHPRTLELCHQMGLADALLERGRRVTHFTLHLRGRELIRFNTNYTRLPTAYPFSLMLDQVHTEEVLRTRLAELGVRIEWGVELRDCVTEGPHVAVRLGHGDRTAELTVPWLVGADGSRSTVRKRLGLRLVGDATQTWLNADVVLDVDLPPDSNHLVHTGSGSVLLVPFPESGKWRAVDTEYARYDRGGERGDGPEVVRRRLAEALSRGLGRPVAVAEPTWVSVFRVQQRMITAMRAGRCFVAGDAAHVHSPASGQGMNTGMQDAVNLAWKLAQVVRGEADEALLDTYAAERVPVGGRLLSSTRKATALVALRNAAAPVLMPVGLTALRALGPVKRRVEHRFMAGLSGLALHYADSPLSSAPPSSPQRLGRRGAGVEPGHRVGCTARDAARHPGWWALRQALADPRWTLLHFSQSAAERTSEEGDLTFLVERFGRAVRVHEVHPGGRSRSNGGAIPDPGGVLRRTLGVPAGGYALIRPDGYLAAKGPRATADTLTAALRAVHLLSDVDAPQLPTSTPA</sequence>
<evidence type="ECO:0000256" key="2">
    <source>
        <dbReference type="ARBA" id="ARBA00007801"/>
    </source>
</evidence>
<protein>
    <submittedName>
        <fullName evidence="7">FAD-dependent oxidoreductase</fullName>
    </submittedName>
</protein>
<evidence type="ECO:0000256" key="1">
    <source>
        <dbReference type="ARBA" id="ARBA00001974"/>
    </source>
</evidence>
<dbReference type="InterPro" id="IPR050641">
    <property type="entry name" value="RIFMO-like"/>
</dbReference>
<accession>A0ABY4M879</accession>
<evidence type="ECO:0000256" key="5">
    <source>
        <dbReference type="SAM" id="MobiDB-lite"/>
    </source>
</evidence>
<organism evidence="7 8">
    <name type="scientific">Streptomyces halobius</name>
    <dbReference type="NCBI Taxonomy" id="2879846"/>
    <lineage>
        <taxon>Bacteria</taxon>
        <taxon>Bacillati</taxon>
        <taxon>Actinomycetota</taxon>
        <taxon>Actinomycetes</taxon>
        <taxon>Kitasatosporales</taxon>
        <taxon>Streptomycetaceae</taxon>
        <taxon>Streptomyces</taxon>
    </lineage>
</organism>
<dbReference type="InterPro" id="IPR036188">
    <property type="entry name" value="FAD/NAD-bd_sf"/>
</dbReference>
<reference evidence="7" key="1">
    <citation type="submission" date="2021-10" db="EMBL/GenBank/DDBJ databases">
        <title>Streptomyces nigrumlapis sp.nov.,an antimicrobial producing actinobacterium isolated from Black Gobi rocks.</title>
        <authorList>
            <person name="Wen Y."/>
            <person name="Zhang W."/>
            <person name="Liu X.G."/>
        </authorList>
    </citation>
    <scope>NUCLEOTIDE SEQUENCE</scope>
    <source>
        <strain evidence="7">ST13-2-2</strain>
    </source>
</reference>
<dbReference type="Proteomes" id="UP000830115">
    <property type="component" value="Chromosome"/>
</dbReference>
<proteinExistence type="inferred from homology"/>
<keyword evidence="3" id="KW-0285">Flavoprotein</keyword>
<dbReference type="InterPro" id="IPR002938">
    <property type="entry name" value="FAD-bd"/>
</dbReference>
<dbReference type="SUPFAM" id="SSF52833">
    <property type="entry name" value="Thioredoxin-like"/>
    <property type="match status" value="1"/>
</dbReference>
<dbReference type="PRINTS" id="PR00420">
    <property type="entry name" value="RNGMNOXGNASE"/>
</dbReference>
<dbReference type="PANTHER" id="PTHR43004">
    <property type="entry name" value="TRK SYSTEM POTASSIUM UPTAKE PROTEIN"/>
    <property type="match status" value="1"/>
</dbReference>
<evidence type="ECO:0000313" key="7">
    <source>
        <dbReference type="EMBL" id="UQA92605.1"/>
    </source>
</evidence>
<comment type="similarity">
    <text evidence="2">Belongs to the PheA/TfdB FAD monooxygenase family.</text>
</comment>
<dbReference type="SUPFAM" id="SSF51905">
    <property type="entry name" value="FAD/NAD(P)-binding domain"/>
    <property type="match status" value="1"/>
</dbReference>
<evidence type="ECO:0000313" key="8">
    <source>
        <dbReference type="Proteomes" id="UP000830115"/>
    </source>
</evidence>
<evidence type="ECO:0000256" key="4">
    <source>
        <dbReference type="ARBA" id="ARBA00022827"/>
    </source>
</evidence>
<dbReference type="RefSeq" id="WP_248863471.1">
    <property type="nucleotide sequence ID" value="NZ_CP086322.1"/>
</dbReference>
<dbReference type="Gene3D" id="3.30.70.2450">
    <property type="match status" value="1"/>
</dbReference>
<feature type="region of interest" description="Disordered" evidence="5">
    <location>
        <begin position="414"/>
        <end position="438"/>
    </location>
</feature>
<comment type="cofactor">
    <cofactor evidence="1">
        <name>FAD</name>
        <dbReference type="ChEBI" id="CHEBI:57692"/>
    </cofactor>
</comment>
<evidence type="ECO:0000259" key="6">
    <source>
        <dbReference type="Pfam" id="PF01494"/>
    </source>
</evidence>
<keyword evidence="4" id="KW-0274">FAD</keyword>
<name>A0ABY4M879_9ACTN</name>
<dbReference type="Gene3D" id="3.40.30.120">
    <property type="match status" value="1"/>
</dbReference>
<dbReference type="PANTHER" id="PTHR43004:SF19">
    <property type="entry name" value="BINDING MONOOXYGENASE, PUTATIVE (JCVI)-RELATED"/>
    <property type="match status" value="1"/>
</dbReference>
<dbReference type="EMBL" id="CP086322">
    <property type="protein sequence ID" value="UQA92605.1"/>
    <property type="molecule type" value="Genomic_DNA"/>
</dbReference>
<dbReference type="InterPro" id="IPR036249">
    <property type="entry name" value="Thioredoxin-like_sf"/>
</dbReference>
<keyword evidence="8" id="KW-1185">Reference proteome</keyword>
<gene>
    <name evidence="7" type="ORF">K9S39_12920</name>
</gene>
<feature type="domain" description="FAD-binding" evidence="6">
    <location>
        <begin position="17"/>
        <end position="357"/>
    </location>
</feature>
<dbReference type="Gene3D" id="3.50.50.60">
    <property type="entry name" value="FAD/NAD(P)-binding domain"/>
    <property type="match status" value="1"/>
</dbReference>
<dbReference type="Pfam" id="PF01494">
    <property type="entry name" value="FAD_binding_3"/>
    <property type="match status" value="1"/>
</dbReference>